<accession>A0AAW0PHG7</accession>
<protein>
    <submittedName>
        <fullName evidence="2">Uncharacterized protein</fullName>
    </submittedName>
</protein>
<evidence type="ECO:0000256" key="1">
    <source>
        <dbReference type="SAM" id="MobiDB-lite"/>
    </source>
</evidence>
<feature type="region of interest" description="Disordered" evidence="1">
    <location>
        <begin position="109"/>
        <end position="153"/>
    </location>
</feature>
<gene>
    <name evidence="2" type="ORF">WMY93_009231</name>
</gene>
<evidence type="ECO:0000313" key="2">
    <source>
        <dbReference type="EMBL" id="KAK7922329.1"/>
    </source>
</evidence>
<sequence>MKITHGARAEYSVDLIETGSKPSSALLLLSDQSTSRQLQSASLLLLATVSLFNPRSPNGIQTDTGMVQLIRRKTCHNLWEIAASVSTNGQRCKITIHCARAFHPFPPPLSSLPSEYQADRSQRHPPRLVGQHIYPVKSKRGQTSESKSSREVP</sequence>
<organism evidence="2 3">
    <name type="scientific">Mugilogobius chulae</name>
    <name type="common">yellowstripe goby</name>
    <dbReference type="NCBI Taxonomy" id="88201"/>
    <lineage>
        <taxon>Eukaryota</taxon>
        <taxon>Metazoa</taxon>
        <taxon>Chordata</taxon>
        <taxon>Craniata</taxon>
        <taxon>Vertebrata</taxon>
        <taxon>Euteleostomi</taxon>
        <taxon>Actinopterygii</taxon>
        <taxon>Neopterygii</taxon>
        <taxon>Teleostei</taxon>
        <taxon>Neoteleostei</taxon>
        <taxon>Acanthomorphata</taxon>
        <taxon>Gobiaria</taxon>
        <taxon>Gobiiformes</taxon>
        <taxon>Gobioidei</taxon>
        <taxon>Gobiidae</taxon>
        <taxon>Gobionellinae</taxon>
        <taxon>Mugilogobius</taxon>
    </lineage>
</organism>
<comment type="caution">
    <text evidence="2">The sequence shown here is derived from an EMBL/GenBank/DDBJ whole genome shotgun (WGS) entry which is preliminary data.</text>
</comment>
<keyword evidence="3" id="KW-1185">Reference proteome</keyword>
<dbReference type="AlphaFoldDB" id="A0AAW0PHG7"/>
<reference evidence="3" key="1">
    <citation type="submission" date="2024-04" db="EMBL/GenBank/DDBJ databases">
        <title>Salinicola lusitanus LLJ914,a marine bacterium isolated from the Okinawa Trough.</title>
        <authorList>
            <person name="Li J."/>
        </authorList>
    </citation>
    <scope>NUCLEOTIDE SEQUENCE [LARGE SCALE GENOMIC DNA]</scope>
</reference>
<dbReference type="Proteomes" id="UP001460270">
    <property type="component" value="Unassembled WGS sequence"/>
</dbReference>
<dbReference type="EMBL" id="JBBPFD010000006">
    <property type="protein sequence ID" value="KAK7922329.1"/>
    <property type="molecule type" value="Genomic_DNA"/>
</dbReference>
<name>A0AAW0PHG7_9GOBI</name>
<evidence type="ECO:0000313" key="3">
    <source>
        <dbReference type="Proteomes" id="UP001460270"/>
    </source>
</evidence>
<proteinExistence type="predicted"/>